<dbReference type="PROSITE" id="PS51841">
    <property type="entry name" value="LTD"/>
    <property type="match status" value="1"/>
</dbReference>
<evidence type="ECO:0000259" key="3">
    <source>
        <dbReference type="PROSITE" id="PS51841"/>
    </source>
</evidence>
<name>X1I3Y1_9ZZZZ</name>
<feature type="non-terminal residue" evidence="4">
    <location>
        <position position="261"/>
    </location>
</feature>
<accession>X1I3Y1</accession>
<comment type="caution">
    <text evidence="4">The sequence shown here is derived from an EMBL/GenBank/DDBJ whole genome shotgun (WGS) entry which is preliminary data.</text>
</comment>
<feature type="non-terminal residue" evidence="4">
    <location>
        <position position="1"/>
    </location>
</feature>
<feature type="region of interest" description="Disordered" evidence="1">
    <location>
        <begin position="240"/>
        <end position="261"/>
    </location>
</feature>
<dbReference type="Gene3D" id="2.60.120.260">
    <property type="entry name" value="Galactose-binding domain-like"/>
    <property type="match status" value="1"/>
</dbReference>
<evidence type="ECO:0000256" key="1">
    <source>
        <dbReference type="SAM" id="MobiDB-lite"/>
    </source>
</evidence>
<dbReference type="Pfam" id="PF00932">
    <property type="entry name" value="LTD"/>
    <property type="match status" value="1"/>
</dbReference>
<dbReference type="EMBL" id="BARU01031814">
    <property type="protein sequence ID" value="GAH63980.1"/>
    <property type="molecule type" value="Genomic_DNA"/>
</dbReference>
<feature type="domain" description="LTD" evidence="3">
    <location>
        <begin position="49"/>
        <end position="243"/>
    </location>
</feature>
<sequence length="261" mass="29122">ALRRDLLLKPVLNEDCPTCFGDLHNTGEKMKTRFKTSMLFTTIFSIFVFGFSETFIAKAQPLINEVMALNTSTVQDMDGDYPDWIEIYNPGSSPVELDGYGLSDDPDDLFKWVFPKYSLKANEYLLVFASDKDISSIPGHWETVINMGDDLKYTTGSAAIDENWRSLEFDDSDWLSGPSGIGSMAADDSTVVKQSISLYIRKSFYVIDTANITHALLQIDYDDGFVAYINGNEIARSNMDGTPGTFPSADQLANKTRKMSI</sequence>
<evidence type="ECO:0000313" key="4">
    <source>
        <dbReference type="EMBL" id="GAH63980.1"/>
    </source>
</evidence>
<dbReference type="Gene3D" id="2.60.40.1260">
    <property type="entry name" value="Lamin Tail domain"/>
    <property type="match status" value="1"/>
</dbReference>
<reference evidence="4" key="1">
    <citation type="journal article" date="2014" name="Front. Microbiol.">
        <title>High frequency of phylogenetically diverse reductive dehalogenase-homologous genes in deep subseafloor sedimentary metagenomes.</title>
        <authorList>
            <person name="Kawai M."/>
            <person name="Futagami T."/>
            <person name="Toyoda A."/>
            <person name="Takaki Y."/>
            <person name="Nishi S."/>
            <person name="Hori S."/>
            <person name="Arai W."/>
            <person name="Tsubouchi T."/>
            <person name="Morono Y."/>
            <person name="Uchiyama I."/>
            <person name="Ito T."/>
            <person name="Fujiyama A."/>
            <person name="Inagaki F."/>
            <person name="Takami H."/>
        </authorList>
    </citation>
    <scope>NUCLEOTIDE SEQUENCE</scope>
    <source>
        <strain evidence="4">Expedition CK06-06</strain>
    </source>
</reference>
<dbReference type="InterPro" id="IPR036415">
    <property type="entry name" value="Lamin_tail_dom_sf"/>
</dbReference>
<protein>
    <recommendedName>
        <fullName evidence="3">LTD domain-containing protein</fullName>
    </recommendedName>
</protein>
<feature type="transmembrane region" description="Helical" evidence="2">
    <location>
        <begin position="38"/>
        <end position="57"/>
    </location>
</feature>
<organism evidence="4">
    <name type="scientific">marine sediment metagenome</name>
    <dbReference type="NCBI Taxonomy" id="412755"/>
    <lineage>
        <taxon>unclassified sequences</taxon>
        <taxon>metagenomes</taxon>
        <taxon>ecological metagenomes</taxon>
    </lineage>
</organism>
<keyword evidence="2" id="KW-0812">Transmembrane</keyword>
<proteinExistence type="predicted"/>
<dbReference type="AlphaFoldDB" id="X1I3Y1"/>
<gene>
    <name evidence="4" type="ORF">S03H2_50263</name>
</gene>
<dbReference type="SUPFAM" id="SSF74853">
    <property type="entry name" value="Lamin A/C globular tail domain"/>
    <property type="match status" value="1"/>
</dbReference>
<dbReference type="InterPro" id="IPR001322">
    <property type="entry name" value="Lamin_tail_dom"/>
</dbReference>
<evidence type="ECO:0000256" key="2">
    <source>
        <dbReference type="SAM" id="Phobius"/>
    </source>
</evidence>
<keyword evidence="2" id="KW-0472">Membrane</keyword>
<keyword evidence="2" id="KW-1133">Transmembrane helix</keyword>